<reference evidence="2" key="1">
    <citation type="journal article" date="2023" name="Mol. Phylogenet. Evol.">
        <title>Genome-scale phylogeny and comparative genomics of the fungal order Sordariales.</title>
        <authorList>
            <person name="Hensen N."/>
            <person name="Bonometti L."/>
            <person name="Westerberg I."/>
            <person name="Brannstrom I.O."/>
            <person name="Guillou S."/>
            <person name="Cros-Aarteil S."/>
            <person name="Calhoun S."/>
            <person name="Haridas S."/>
            <person name="Kuo A."/>
            <person name="Mondo S."/>
            <person name="Pangilinan J."/>
            <person name="Riley R."/>
            <person name="LaButti K."/>
            <person name="Andreopoulos B."/>
            <person name="Lipzen A."/>
            <person name="Chen C."/>
            <person name="Yan M."/>
            <person name="Daum C."/>
            <person name="Ng V."/>
            <person name="Clum A."/>
            <person name="Steindorff A."/>
            <person name="Ohm R.A."/>
            <person name="Martin F."/>
            <person name="Silar P."/>
            <person name="Natvig D.O."/>
            <person name="Lalanne C."/>
            <person name="Gautier V."/>
            <person name="Ament-Velasquez S.L."/>
            <person name="Kruys A."/>
            <person name="Hutchinson M.I."/>
            <person name="Powell A.J."/>
            <person name="Barry K."/>
            <person name="Miller A.N."/>
            <person name="Grigoriev I.V."/>
            <person name="Debuchy R."/>
            <person name="Gladieux P."/>
            <person name="Hiltunen Thoren M."/>
            <person name="Johannesson H."/>
        </authorList>
    </citation>
    <scope>NUCLEOTIDE SEQUENCE</scope>
    <source>
        <strain evidence="2">CBS 532.94</strain>
    </source>
</reference>
<sequence length="68" mass="7499">MNPQQTPTPQSALRIFTRHPRLTLSGFALLGIGLGIRHRARTLRNNELRQKNSEGSLYVSVDRSGGGV</sequence>
<evidence type="ECO:0000313" key="3">
    <source>
        <dbReference type="Proteomes" id="UP001303760"/>
    </source>
</evidence>
<organism evidence="2 3">
    <name type="scientific">Achaetomium macrosporum</name>
    <dbReference type="NCBI Taxonomy" id="79813"/>
    <lineage>
        <taxon>Eukaryota</taxon>
        <taxon>Fungi</taxon>
        <taxon>Dikarya</taxon>
        <taxon>Ascomycota</taxon>
        <taxon>Pezizomycotina</taxon>
        <taxon>Sordariomycetes</taxon>
        <taxon>Sordariomycetidae</taxon>
        <taxon>Sordariales</taxon>
        <taxon>Chaetomiaceae</taxon>
        <taxon>Achaetomium</taxon>
    </lineage>
</organism>
<keyword evidence="1" id="KW-0812">Transmembrane</keyword>
<evidence type="ECO:0000256" key="1">
    <source>
        <dbReference type="SAM" id="Phobius"/>
    </source>
</evidence>
<dbReference type="AlphaFoldDB" id="A0AAN7HD47"/>
<dbReference type="EMBL" id="MU860162">
    <property type="protein sequence ID" value="KAK4236990.1"/>
    <property type="molecule type" value="Genomic_DNA"/>
</dbReference>
<comment type="caution">
    <text evidence="2">The sequence shown here is derived from an EMBL/GenBank/DDBJ whole genome shotgun (WGS) entry which is preliminary data.</text>
</comment>
<accession>A0AAN7HD47</accession>
<feature type="transmembrane region" description="Helical" evidence="1">
    <location>
        <begin position="20"/>
        <end position="36"/>
    </location>
</feature>
<gene>
    <name evidence="2" type="ORF">C8A03DRAFT_35103</name>
</gene>
<name>A0AAN7HD47_9PEZI</name>
<dbReference type="Proteomes" id="UP001303760">
    <property type="component" value="Unassembled WGS sequence"/>
</dbReference>
<keyword evidence="1" id="KW-0472">Membrane</keyword>
<evidence type="ECO:0000313" key="2">
    <source>
        <dbReference type="EMBL" id="KAK4236990.1"/>
    </source>
</evidence>
<protein>
    <submittedName>
        <fullName evidence="2">Uncharacterized protein</fullName>
    </submittedName>
</protein>
<reference evidence="2" key="2">
    <citation type="submission" date="2023-05" db="EMBL/GenBank/DDBJ databases">
        <authorList>
            <consortium name="Lawrence Berkeley National Laboratory"/>
            <person name="Steindorff A."/>
            <person name="Hensen N."/>
            <person name="Bonometti L."/>
            <person name="Westerberg I."/>
            <person name="Brannstrom I.O."/>
            <person name="Guillou S."/>
            <person name="Cros-Aarteil S."/>
            <person name="Calhoun S."/>
            <person name="Haridas S."/>
            <person name="Kuo A."/>
            <person name="Mondo S."/>
            <person name="Pangilinan J."/>
            <person name="Riley R."/>
            <person name="Labutti K."/>
            <person name="Andreopoulos B."/>
            <person name="Lipzen A."/>
            <person name="Chen C."/>
            <person name="Yanf M."/>
            <person name="Daum C."/>
            <person name="Ng V."/>
            <person name="Clum A."/>
            <person name="Ohm R."/>
            <person name="Martin F."/>
            <person name="Silar P."/>
            <person name="Natvig D."/>
            <person name="Lalanne C."/>
            <person name="Gautier V."/>
            <person name="Ament-Velasquez S.L."/>
            <person name="Kruys A."/>
            <person name="Hutchinson M.I."/>
            <person name="Powell A.J."/>
            <person name="Barry K."/>
            <person name="Miller A.N."/>
            <person name="Grigoriev I.V."/>
            <person name="Debuchy R."/>
            <person name="Gladieux P."/>
            <person name="Thoren M.H."/>
            <person name="Johannesson H."/>
        </authorList>
    </citation>
    <scope>NUCLEOTIDE SEQUENCE</scope>
    <source>
        <strain evidence="2">CBS 532.94</strain>
    </source>
</reference>
<keyword evidence="3" id="KW-1185">Reference proteome</keyword>
<proteinExistence type="predicted"/>
<keyword evidence="1" id="KW-1133">Transmembrane helix</keyword>